<dbReference type="Proteomes" id="UP000233837">
    <property type="component" value="Unassembled WGS sequence"/>
</dbReference>
<reference evidence="1 2" key="2">
    <citation type="journal article" date="2017" name="Nature">
        <title>The Apostasia genome and the evolution of orchids.</title>
        <authorList>
            <person name="Zhang G.Q."/>
            <person name="Liu K.W."/>
            <person name="Li Z."/>
            <person name="Lohaus R."/>
            <person name="Hsiao Y.Y."/>
            <person name="Niu S.C."/>
            <person name="Wang J.Y."/>
            <person name="Lin Y.C."/>
            <person name="Xu Q."/>
            <person name="Chen L.J."/>
            <person name="Yoshida K."/>
            <person name="Fujiwara S."/>
            <person name="Wang Z.W."/>
            <person name="Zhang Y.Q."/>
            <person name="Mitsuda N."/>
            <person name="Wang M."/>
            <person name="Liu G.H."/>
            <person name="Pecoraro L."/>
            <person name="Huang H.X."/>
            <person name="Xiao X.J."/>
            <person name="Lin M."/>
            <person name="Wu X.Y."/>
            <person name="Wu W.L."/>
            <person name="Chen Y.Y."/>
            <person name="Chang S.B."/>
            <person name="Sakamoto S."/>
            <person name="Ohme-Takagi M."/>
            <person name="Yagi M."/>
            <person name="Zeng S.J."/>
            <person name="Shen C.Y."/>
            <person name="Yeh C.M."/>
            <person name="Luo Y.B."/>
            <person name="Tsai W.C."/>
            <person name="Van de Peer Y."/>
            <person name="Liu Z.J."/>
        </authorList>
    </citation>
    <scope>NUCLEOTIDE SEQUENCE [LARGE SCALE GENOMIC DNA]</scope>
    <source>
        <tissue evidence="1">The whole plant</tissue>
    </source>
</reference>
<proteinExistence type="predicted"/>
<organism evidence="1 2">
    <name type="scientific">Dendrobium catenatum</name>
    <dbReference type="NCBI Taxonomy" id="906689"/>
    <lineage>
        <taxon>Eukaryota</taxon>
        <taxon>Viridiplantae</taxon>
        <taxon>Streptophyta</taxon>
        <taxon>Embryophyta</taxon>
        <taxon>Tracheophyta</taxon>
        <taxon>Spermatophyta</taxon>
        <taxon>Magnoliopsida</taxon>
        <taxon>Liliopsida</taxon>
        <taxon>Asparagales</taxon>
        <taxon>Orchidaceae</taxon>
        <taxon>Epidendroideae</taxon>
        <taxon>Malaxideae</taxon>
        <taxon>Dendrobiinae</taxon>
        <taxon>Dendrobium</taxon>
    </lineage>
</organism>
<protein>
    <submittedName>
        <fullName evidence="1">Uncharacterized protein</fullName>
    </submittedName>
</protein>
<dbReference type="EMBL" id="KZ503407">
    <property type="protein sequence ID" value="PKU64627.1"/>
    <property type="molecule type" value="Genomic_DNA"/>
</dbReference>
<sequence length="123" mass="14141">MSRPNPFFLLSYIPSHSFEGLASRLAFLSIGTFQQRIPEYMIQVARPNIHCVGFTFFLFLLHQRIDAPLSSILYIPKLIESQVHFFLEGLRLQAVGPKMISSAHQWSCFSSLISNSRIHCRLE</sequence>
<gene>
    <name evidence="1" type="ORF">MA16_Dca015888</name>
</gene>
<keyword evidence="2" id="KW-1185">Reference proteome</keyword>
<evidence type="ECO:0000313" key="2">
    <source>
        <dbReference type="Proteomes" id="UP000233837"/>
    </source>
</evidence>
<evidence type="ECO:0000313" key="1">
    <source>
        <dbReference type="EMBL" id="PKU64627.1"/>
    </source>
</evidence>
<reference evidence="1 2" key="1">
    <citation type="journal article" date="2016" name="Sci. Rep.">
        <title>The Dendrobium catenatum Lindl. genome sequence provides insights into polysaccharide synthase, floral development and adaptive evolution.</title>
        <authorList>
            <person name="Zhang G.Q."/>
            <person name="Xu Q."/>
            <person name="Bian C."/>
            <person name="Tsai W.C."/>
            <person name="Yeh C.M."/>
            <person name="Liu K.W."/>
            <person name="Yoshida K."/>
            <person name="Zhang L.S."/>
            <person name="Chang S.B."/>
            <person name="Chen F."/>
            <person name="Shi Y."/>
            <person name="Su Y.Y."/>
            <person name="Zhang Y.Q."/>
            <person name="Chen L.J."/>
            <person name="Yin Y."/>
            <person name="Lin M."/>
            <person name="Huang H."/>
            <person name="Deng H."/>
            <person name="Wang Z.W."/>
            <person name="Zhu S.L."/>
            <person name="Zhao X."/>
            <person name="Deng C."/>
            <person name="Niu S.C."/>
            <person name="Huang J."/>
            <person name="Wang M."/>
            <person name="Liu G.H."/>
            <person name="Yang H.J."/>
            <person name="Xiao X.J."/>
            <person name="Hsiao Y.Y."/>
            <person name="Wu W.L."/>
            <person name="Chen Y.Y."/>
            <person name="Mitsuda N."/>
            <person name="Ohme-Takagi M."/>
            <person name="Luo Y.B."/>
            <person name="Van de Peer Y."/>
            <person name="Liu Z.J."/>
        </authorList>
    </citation>
    <scope>NUCLEOTIDE SEQUENCE [LARGE SCALE GENOMIC DNA]</scope>
    <source>
        <tissue evidence="1">The whole plant</tissue>
    </source>
</reference>
<dbReference type="AlphaFoldDB" id="A0A2I0VMJ7"/>
<accession>A0A2I0VMJ7</accession>
<name>A0A2I0VMJ7_9ASPA</name>